<dbReference type="SMART" id="SM01119">
    <property type="entry name" value="D-ser_dehydrat"/>
    <property type="match status" value="1"/>
</dbReference>
<dbReference type="InterPro" id="IPR026956">
    <property type="entry name" value="D-ser_dehydrat-like_dom"/>
</dbReference>
<dbReference type="InterPro" id="IPR042208">
    <property type="entry name" value="D-ser_dehydrat-like_sf"/>
</dbReference>
<evidence type="ECO:0000256" key="1">
    <source>
        <dbReference type="ARBA" id="ARBA00005323"/>
    </source>
</evidence>
<dbReference type="EMBL" id="BART01007475">
    <property type="protein sequence ID" value="GAG58485.1"/>
    <property type="molecule type" value="Genomic_DNA"/>
</dbReference>
<proteinExistence type="inferred from homology"/>
<feature type="non-terminal residue" evidence="4">
    <location>
        <position position="1"/>
    </location>
</feature>
<comment type="similarity">
    <text evidence="1">Belongs to the DSD1 family.</text>
</comment>
<gene>
    <name evidence="4" type="ORF">S01H4_17011</name>
</gene>
<evidence type="ECO:0000259" key="3">
    <source>
        <dbReference type="SMART" id="SM01119"/>
    </source>
</evidence>
<dbReference type="GO" id="GO:0008721">
    <property type="term" value="F:D-serine ammonia-lyase activity"/>
    <property type="evidence" value="ECO:0007669"/>
    <property type="project" value="TreeGrafter"/>
</dbReference>
<dbReference type="InterPro" id="IPR029066">
    <property type="entry name" value="PLP-binding_barrel"/>
</dbReference>
<organism evidence="4">
    <name type="scientific">marine sediment metagenome</name>
    <dbReference type="NCBI Taxonomy" id="412755"/>
    <lineage>
        <taxon>unclassified sequences</taxon>
        <taxon>metagenomes</taxon>
        <taxon>ecological metagenomes</taxon>
    </lineage>
</organism>
<dbReference type="Pfam" id="PF14031">
    <property type="entry name" value="D-ser_dehydrat"/>
    <property type="match status" value="1"/>
</dbReference>
<dbReference type="InterPro" id="IPR001608">
    <property type="entry name" value="Ala_racemase_N"/>
</dbReference>
<accession>X0YQH1</accession>
<protein>
    <recommendedName>
        <fullName evidence="3">D-serine dehydratase-like domain-containing protein</fullName>
    </recommendedName>
</protein>
<dbReference type="Gene3D" id="2.40.37.20">
    <property type="entry name" value="D-serine dehydratase-like domain"/>
    <property type="match status" value="1"/>
</dbReference>
<dbReference type="PANTHER" id="PTHR28004:SF2">
    <property type="entry name" value="D-SERINE DEHYDRATASE"/>
    <property type="match status" value="1"/>
</dbReference>
<dbReference type="AlphaFoldDB" id="X0YQH1"/>
<name>X0YQH1_9ZZZZ</name>
<feature type="domain" description="D-serine dehydratase-like" evidence="3">
    <location>
        <begin position="179"/>
        <end position="266"/>
    </location>
</feature>
<dbReference type="GO" id="GO:0036088">
    <property type="term" value="P:D-serine catabolic process"/>
    <property type="evidence" value="ECO:0007669"/>
    <property type="project" value="TreeGrafter"/>
</dbReference>
<evidence type="ECO:0000256" key="2">
    <source>
        <dbReference type="ARBA" id="ARBA00023239"/>
    </source>
</evidence>
<sequence length="283" mass="32016">KGFNDILIANEVVEINKMKRLIEINKKNLVRVCVDSKKNVNNLSKLANKENVKLEVLIDIDVGLGRTGVKPGEPVLELAKFIKELPYLELVGFMGYEGHLTYLTDFGYKKQQTELCMKMLVDTRDLLNENGFEIEYITTSGSGTYMIAGRYPGITEIQPGTYPFFDEHMSKCVPDFEIALTILATINNQTGKRNFTLDMGSKACSTADGKPIFKDYRKSKMTILTEEHGQFKAGKDDSFEIGQKVELIPGHVCPTVNLYDFFNVIKDNKLIDKWEISARGKNY</sequence>
<dbReference type="Pfam" id="PF01168">
    <property type="entry name" value="Ala_racemase_N"/>
    <property type="match status" value="1"/>
</dbReference>
<dbReference type="Gene3D" id="3.20.20.10">
    <property type="entry name" value="Alanine racemase"/>
    <property type="match status" value="1"/>
</dbReference>
<evidence type="ECO:0000313" key="4">
    <source>
        <dbReference type="EMBL" id="GAG58485.1"/>
    </source>
</evidence>
<dbReference type="SUPFAM" id="SSF51419">
    <property type="entry name" value="PLP-binding barrel"/>
    <property type="match status" value="1"/>
</dbReference>
<comment type="caution">
    <text evidence="4">The sequence shown here is derived from an EMBL/GenBank/DDBJ whole genome shotgun (WGS) entry which is preliminary data.</text>
</comment>
<keyword evidence="2" id="KW-0456">Lyase</keyword>
<dbReference type="InterPro" id="IPR051466">
    <property type="entry name" value="D-amino_acid_metab_enzyme"/>
</dbReference>
<reference evidence="4" key="1">
    <citation type="journal article" date="2014" name="Front. Microbiol.">
        <title>High frequency of phylogenetically diverse reductive dehalogenase-homologous genes in deep subseafloor sedimentary metagenomes.</title>
        <authorList>
            <person name="Kawai M."/>
            <person name="Futagami T."/>
            <person name="Toyoda A."/>
            <person name="Takaki Y."/>
            <person name="Nishi S."/>
            <person name="Hori S."/>
            <person name="Arai W."/>
            <person name="Tsubouchi T."/>
            <person name="Morono Y."/>
            <person name="Uchiyama I."/>
            <person name="Ito T."/>
            <person name="Fujiyama A."/>
            <person name="Inagaki F."/>
            <person name="Takami H."/>
        </authorList>
    </citation>
    <scope>NUCLEOTIDE SEQUENCE</scope>
    <source>
        <strain evidence="4">Expedition CK06-06</strain>
    </source>
</reference>
<dbReference type="PANTHER" id="PTHR28004">
    <property type="entry name" value="ZGC:162816-RELATED"/>
    <property type="match status" value="1"/>
</dbReference>